<proteinExistence type="predicted"/>
<reference evidence="2" key="1">
    <citation type="journal article" date="2019" name="Int. J. Syst. Evol. Microbiol.">
        <title>The Global Catalogue of Microorganisms (GCM) 10K type strain sequencing project: providing services to taxonomists for standard genome sequencing and annotation.</title>
        <authorList>
            <consortium name="The Broad Institute Genomics Platform"/>
            <consortium name="The Broad Institute Genome Sequencing Center for Infectious Disease"/>
            <person name="Wu L."/>
            <person name="Ma J."/>
        </authorList>
    </citation>
    <scope>NUCLEOTIDE SEQUENCE [LARGE SCALE GENOMIC DNA]</scope>
    <source>
        <strain evidence="2">JCM 18274</strain>
    </source>
</reference>
<accession>A0ABP9EVA9</accession>
<comment type="caution">
    <text evidence="1">The sequence shown here is derived from an EMBL/GenBank/DDBJ whole genome shotgun (WGS) entry which is preliminary data.</text>
</comment>
<keyword evidence="2" id="KW-1185">Reference proteome</keyword>
<evidence type="ECO:0000313" key="2">
    <source>
        <dbReference type="Proteomes" id="UP001500433"/>
    </source>
</evidence>
<evidence type="ECO:0000313" key="1">
    <source>
        <dbReference type="EMBL" id="GAA4886391.1"/>
    </source>
</evidence>
<organism evidence="1 2">
    <name type="scientific">Flaviramulus aquimarinus</name>
    <dbReference type="NCBI Taxonomy" id="1170456"/>
    <lineage>
        <taxon>Bacteria</taxon>
        <taxon>Pseudomonadati</taxon>
        <taxon>Bacteroidota</taxon>
        <taxon>Flavobacteriia</taxon>
        <taxon>Flavobacteriales</taxon>
        <taxon>Flavobacteriaceae</taxon>
        <taxon>Flaviramulus</taxon>
    </lineage>
</organism>
<dbReference type="EMBL" id="BAABJH010000001">
    <property type="protein sequence ID" value="GAA4886391.1"/>
    <property type="molecule type" value="Genomic_DNA"/>
</dbReference>
<gene>
    <name evidence="1" type="ORF">GCM10023311_06790</name>
</gene>
<protein>
    <submittedName>
        <fullName evidence="1">Uncharacterized protein</fullName>
    </submittedName>
</protein>
<dbReference type="Proteomes" id="UP001500433">
    <property type="component" value="Unassembled WGS sequence"/>
</dbReference>
<name>A0ABP9EVA9_9FLAO</name>
<sequence>MANTNITAAPRPTAVATFLETAKYEHIPKKTANTILSIKIDLKNNSMCSIIVFVILNLELVSRFH</sequence>